<organism evidence="1 2">
    <name type="scientific">Jeotgalibacillus malaysiensis</name>
    <dbReference type="NCBI Taxonomy" id="1508404"/>
    <lineage>
        <taxon>Bacteria</taxon>
        <taxon>Bacillati</taxon>
        <taxon>Bacillota</taxon>
        <taxon>Bacilli</taxon>
        <taxon>Bacillales</taxon>
        <taxon>Caryophanaceae</taxon>
        <taxon>Jeotgalibacillus</taxon>
    </lineage>
</organism>
<dbReference type="AlphaFoldDB" id="A0A0B5AYT7"/>
<dbReference type="KEGG" id="jeo:JMA_38360"/>
<name>A0A0B5AYT7_9BACL</name>
<gene>
    <name evidence="1" type="ORF">JMA_38360</name>
</gene>
<sequence>MMNQTIGFTGETREEDGFTFKRIKAIQDIPSLNVKAGTTGGWVTEGSTIEKGSWVANNAVLHESHLKGAILLKRHAYVIDSVVQGNGVIGGDSGINQSTVQVENITVSGQALIHKSKVVGKTKESSLTLSDKSHIIQSDITIVDNQLLMDGTSRLILIEGKIAGMVLDNAWIRTSEIEGTAISLKDVGLMEYSQIKGENIVLDSIHQVRKTSFKGSNLYIGSIGELSSEQIEGTNLHLEKIKEAIGEMIQEALKSEPVMLDELFGDEVSAQ</sequence>
<evidence type="ECO:0000313" key="2">
    <source>
        <dbReference type="Proteomes" id="UP000031449"/>
    </source>
</evidence>
<dbReference type="SUPFAM" id="SSF51161">
    <property type="entry name" value="Trimeric LpxA-like enzymes"/>
    <property type="match status" value="1"/>
</dbReference>
<protein>
    <submittedName>
        <fullName evidence="1">Uncharacterized protein</fullName>
    </submittedName>
</protein>
<accession>A0A0B5AYT7</accession>
<dbReference type="BioCyc" id="JESP1508404:G14D9-13120-MONOMER"/>
<evidence type="ECO:0000313" key="1">
    <source>
        <dbReference type="EMBL" id="AJD93154.1"/>
    </source>
</evidence>
<dbReference type="Proteomes" id="UP000031449">
    <property type="component" value="Plasmid unnamed"/>
</dbReference>
<reference evidence="1 2" key="1">
    <citation type="submission" date="2014-08" db="EMBL/GenBank/DDBJ databases">
        <title>Complete genome of a marine bacteria Jeotgalibacillus malaysiensis.</title>
        <authorList>
            <person name="Yaakop A.S."/>
            <person name="Chan K.-G."/>
            <person name="Goh K.M."/>
        </authorList>
    </citation>
    <scope>NUCLEOTIDE SEQUENCE [LARGE SCALE GENOMIC DNA]</scope>
    <source>
        <strain evidence="1 2">D5</strain>
        <plasmid evidence="2">Plasmid</plasmid>
    </source>
</reference>
<keyword evidence="1" id="KW-0614">Plasmid</keyword>
<keyword evidence="2" id="KW-1185">Reference proteome</keyword>
<dbReference type="EMBL" id="CP009417">
    <property type="protein sequence ID" value="AJD93154.1"/>
    <property type="molecule type" value="Genomic_DNA"/>
</dbReference>
<dbReference type="HOGENOM" id="CLU_1025929_0_0_9"/>
<proteinExistence type="predicted"/>
<geneLocation type="plasmid" evidence="2"/>
<dbReference type="InterPro" id="IPR011004">
    <property type="entry name" value="Trimer_LpxA-like_sf"/>
</dbReference>